<dbReference type="UniPathway" id="UPA00035">
    <property type="reaction ID" value="UER00042"/>
</dbReference>
<keyword evidence="13" id="KW-1185">Reference proteome</keyword>
<dbReference type="Proteomes" id="UP000282654">
    <property type="component" value="Unassembled WGS sequence"/>
</dbReference>
<keyword evidence="8 10" id="KW-0057">Aromatic amino acid biosynthesis</keyword>
<organism evidence="12 13">
    <name type="scientific">Thermodesulfitimonas autotrophica</name>
    <dbReference type="NCBI Taxonomy" id="1894989"/>
    <lineage>
        <taxon>Bacteria</taxon>
        <taxon>Bacillati</taxon>
        <taxon>Bacillota</taxon>
        <taxon>Clostridia</taxon>
        <taxon>Thermoanaerobacterales</taxon>
        <taxon>Thermoanaerobacteraceae</taxon>
        <taxon>Thermodesulfitimonas</taxon>
    </lineage>
</organism>
<keyword evidence="9 10" id="KW-0413">Isomerase</keyword>
<dbReference type="HAMAP" id="MF_00135">
    <property type="entry name" value="PRAI"/>
    <property type="match status" value="1"/>
</dbReference>
<dbReference type="GO" id="GO:0004640">
    <property type="term" value="F:phosphoribosylanthranilate isomerase activity"/>
    <property type="evidence" value="ECO:0007669"/>
    <property type="project" value="UniProtKB-UniRule"/>
</dbReference>
<sequence>MVRVKICGIQDVETARVAVAAGADALGFVFAASRRQVTPETVRQIVAVLPPFVVPVGVFVDAPLEAVKEIAAYCGLGAVQLHGAEPPGYCQALREIGFRVIKGFRVKGPEDLAGLAGYRVDALLLDTFVPGVAGGTGKAFDWGLLAGKVFPVPLVLAGGLTPENVAEAVRRVRPYAVDVSSGVETGGRKDPARIRLFIQRAKEVF</sequence>
<dbReference type="FunFam" id="3.20.20.70:FF:000075">
    <property type="entry name" value="Tryptophan biosynthesis protein TRP1"/>
    <property type="match status" value="1"/>
</dbReference>
<evidence type="ECO:0000256" key="9">
    <source>
        <dbReference type="ARBA" id="ARBA00023235"/>
    </source>
</evidence>
<dbReference type="Gene3D" id="3.20.20.70">
    <property type="entry name" value="Aldolase class I"/>
    <property type="match status" value="1"/>
</dbReference>
<comment type="similarity">
    <text evidence="3 10">Belongs to the TrpF family.</text>
</comment>
<dbReference type="NCBIfam" id="NF002298">
    <property type="entry name" value="PRK01222.1-4"/>
    <property type="match status" value="1"/>
</dbReference>
<gene>
    <name evidence="10" type="primary">trpF</name>
    <name evidence="12" type="ORF">EDD75_2133</name>
</gene>
<dbReference type="InterPro" id="IPR013785">
    <property type="entry name" value="Aldolase_TIM"/>
</dbReference>
<evidence type="ECO:0000313" key="13">
    <source>
        <dbReference type="Proteomes" id="UP000282654"/>
    </source>
</evidence>
<proteinExistence type="inferred from homology"/>
<evidence type="ECO:0000256" key="8">
    <source>
        <dbReference type="ARBA" id="ARBA00023141"/>
    </source>
</evidence>
<accession>A0A3N5AEE4</accession>
<name>A0A3N5AEE4_9THEO</name>
<dbReference type="EC" id="5.3.1.24" evidence="4 10"/>
<feature type="domain" description="N-(5'phosphoribosyl) anthranilate isomerase (PRAI)" evidence="11">
    <location>
        <begin position="4"/>
        <end position="199"/>
    </location>
</feature>
<dbReference type="EMBL" id="RKRE01000003">
    <property type="protein sequence ID" value="RPF43014.1"/>
    <property type="molecule type" value="Genomic_DNA"/>
</dbReference>
<dbReference type="AlphaFoldDB" id="A0A3N5AEE4"/>
<comment type="caution">
    <text evidence="12">The sequence shown here is derived from an EMBL/GenBank/DDBJ whole genome shotgun (WGS) entry which is preliminary data.</text>
</comment>
<keyword evidence="7 10" id="KW-0822">Tryptophan biosynthesis</keyword>
<comment type="catalytic activity">
    <reaction evidence="1 10">
        <text>N-(5-phospho-beta-D-ribosyl)anthranilate = 1-(2-carboxyphenylamino)-1-deoxy-D-ribulose 5-phosphate</text>
        <dbReference type="Rhea" id="RHEA:21540"/>
        <dbReference type="ChEBI" id="CHEBI:18277"/>
        <dbReference type="ChEBI" id="CHEBI:58613"/>
        <dbReference type="EC" id="5.3.1.24"/>
    </reaction>
</comment>
<dbReference type="OrthoDB" id="9786954at2"/>
<comment type="pathway">
    <text evidence="2 10">Amino-acid biosynthesis; L-tryptophan biosynthesis; L-tryptophan from chorismate: step 3/5.</text>
</comment>
<evidence type="ECO:0000256" key="5">
    <source>
        <dbReference type="ARBA" id="ARBA00022272"/>
    </source>
</evidence>
<dbReference type="PANTHER" id="PTHR42894:SF1">
    <property type="entry name" value="N-(5'-PHOSPHORIBOSYL)ANTHRANILATE ISOMERASE"/>
    <property type="match status" value="1"/>
</dbReference>
<evidence type="ECO:0000259" key="11">
    <source>
        <dbReference type="Pfam" id="PF00697"/>
    </source>
</evidence>
<evidence type="ECO:0000256" key="7">
    <source>
        <dbReference type="ARBA" id="ARBA00022822"/>
    </source>
</evidence>
<keyword evidence="6 10" id="KW-0028">Amino-acid biosynthesis</keyword>
<evidence type="ECO:0000256" key="3">
    <source>
        <dbReference type="ARBA" id="ARBA00007571"/>
    </source>
</evidence>
<evidence type="ECO:0000256" key="10">
    <source>
        <dbReference type="HAMAP-Rule" id="MF_00135"/>
    </source>
</evidence>
<evidence type="ECO:0000256" key="1">
    <source>
        <dbReference type="ARBA" id="ARBA00001164"/>
    </source>
</evidence>
<evidence type="ECO:0000256" key="6">
    <source>
        <dbReference type="ARBA" id="ARBA00022605"/>
    </source>
</evidence>
<evidence type="ECO:0000256" key="2">
    <source>
        <dbReference type="ARBA" id="ARBA00004664"/>
    </source>
</evidence>
<dbReference type="CDD" id="cd00405">
    <property type="entry name" value="PRAI"/>
    <property type="match status" value="1"/>
</dbReference>
<dbReference type="InterPro" id="IPR044643">
    <property type="entry name" value="TrpF_fam"/>
</dbReference>
<dbReference type="Pfam" id="PF00697">
    <property type="entry name" value="PRAI"/>
    <property type="match status" value="1"/>
</dbReference>
<reference evidence="12 13" key="1">
    <citation type="submission" date="2018-11" db="EMBL/GenBank/DDBJ databases">
        <title>Genomic Encyclopedia of Type Strains, Phase IV (KMG-IV): sequencing the most valuable type-strain genomes for metagenomic binning, comparative biology and taxonomic classification.</title>
        <authorList>
            <person name="Goeker M."/>
        </authorList>
    </citation>
    <scope>NUCLEOTIDE SEQUENCE [LARGE SCALE GENOMIC DNA]</scope>
    <source>
        <strain evidence="12 13">DSM 102936</strain>
    </source>
</reference>
<protein>
    <recommendedName>
        <fullName evidence="5 10">N-(5'-phosphoribosyl)anthranilate isomerase</fullName>
        <shortName evidence="10">PRAI</shortName>
        <ecNumber evidence="4 10">5.3.1.24</ecNumber>
    </recommendedName>
</protein>
<dbReference type="InterPro" id="IPR011060">
    <property type="entry name" value="RibuloseP-bd_barrel"/>
</dbReference>
<dbReference type="InterPro" id="IPR001240">
    <property type="entry name" value="PRAI_dom"/>
</dbReference>
<evidence type="ECO:0000313" key="12">
    <source>
        <dbReference type="EMBL" id="RPF43014.1"/>
    </source>
</evidence>
<dbReference type="GO" id="GO:0000162">
    <property type="term" value="P:L-tryptophan biosynthetic process"/>
    <property type="evidence" value="ECO:0007669"/>
    <property type="project" value="UniProtKB-UniRule"/>
</dbReference>
<dbReference type="SUPFAM" id="SSF51366">
    <property type="entry name" value="Ribulose-phoshate binding barrel"/>
    <property type="match status" value="1"/>
</dbReference>
<dbReference type="PANTHER" id="PTHR42894">
    <property type="entry name" value="N-(5'-PHOSPHORIBOSYL)ANTHRANILATE ISOMERASE"/>
    <property type="match status" value="1"/>
</dbReference>
<evidence type="ECO:0000256" key="4">
    <source>
        <dbReference type="ARBA" id="ARBA00012572"/>
    </source>
</evidence>